<keyword evidence="9" id="KW-1185">Reference proteome</keyword>
<dbReference type="NCBIfam" id="NF004920">
    <property type="entry name" value="PRK06277.1"/>
    <property type="match status" value="1"/>
</dbReference>
<feature type="transmembrane region" description="Helical" evidence="6">
    <location>
        <begin position="288"/>
        <end position="307"/>
    </location>
</feature>
<dbReference type="PANTHER" id="PTHR42703">
    <property type="entry name" value="NADH DEHYDROGENASE"/>
    <property type="match status" value="1"/>
</dbReference>
<comment type="subcellular location">
    <subcellularLocation>
        <location evidence="1">Cell membrane</location>
        <topology evidence="1">Multi-pass membrane protein</topology>
    </subcellularLocation>
</comment>
<sequence>MKSLIALMVILPILCGLLLNLLHKKDRTIKILALTVAIILPIIPLIASYGVYYFGGYPPIAENPTIAKYLPAYITGSYLAKFHPAITYIFNSAQRIFILILGIVAFLAIFTSLNEVKKPSGVYSFLMFMATAAVTAIVLADDIFNLYVFFEIAAISQAGIILFSNIKGSYKMALRYLFLGGVAAPMLLLGVALLLGAVGSVNISDMIFTMKKGLIDPGNPIFLTAAGLIIFGWLYGSGLPPFHTIKSGLYSKALPHAASLIQAFSVFTLVALGVIILRLFYYIPVVRWAIIIFSIAAMALGISMAIMQTDFKRLIGFLAVGELGYIGIGLGLGTTMSITAGLFQAVNEALATACLFLGFGTILYQTGTSEIDKLGGLLKYKPGVAGLMILAGFIMAGIPPFNVFQSKLMLIESAISAGFPELAIIMILLSIVTFMTFMKAYYSIYLKPEPRGLEVKAERIPSSTIFSMIILLVICTILGILPQLATSQFGSITHGLLML</sequence>
<keyword evidence="5 6" id="KW-0472">Membrane</keyword>
<feature type="transmembrane region" description="Helical" evidence="6">
    <location>
        <begin position="88"/>
        <end position="110"/>
    </location>
</feature>
<dbReference type="EMBL" id="AP025698">
    <property type="protein sequence ID" value="BDH78802.1"/>
    <property type="molecule type" value="Genomic_DNA"/>
</dbReference>
<evidence type="ECO:0000259" key="7">
    <source>
        <dbReference type="Pfam" id="PF00361"/>
    </source>
</evidence>
<keyword evidence="4 6" id="KW-1133">Transmembrane helix</keyword>
<dbReference type="InterPro" id="IPR001750">
    <property type="entry name" value="ND/Mrp_TM"/>
</dbReference>
<evidence type="ECO:0000256" key="4">
    <source>
        <dbReference type="ARBA" id="ARBA00022989"/>
    </source>
</evidence>
<proteinExistence type="predicted"/>
<feature type="transmembrane region" description="Helical" evidence="6">
    <location>
        <begin position="384"/>
        <end position="402"/>
    </location>
</feature>
<dbReference type="PANTHER" id="PTHR42703:SF1">
    <property type="entry name" value="NA(+)_H(+) ANTIPORTER SUBUNIT D1"/>
    <property type="match status" value="1"/>
</dbReference>
<feature type="transmembrane region" description="Helical" evidence="6">
    <location>
        <begin position="6"/>
        <end position="22"/>
    </location>
</feature>
<evidence type="ECO:0000313" key="8">
    <source>
        <dbReference type="EMBL" id="BDH78802.1"/>
    </source>
</evidence>
<dbReference type="GeneID" id="71964688"/>
<organism evidence="8 9">
    <name type="scientific">Methanothermobacter tenebrarum</name>
    <dbReference type="NCBI Taxonomy" id="680118"/>
    <lineage>
        <taxon>Archaea</taxon>
        <taxon>Methanobacteriati</taxon>
        <taxon>Methanobacteriota</taxon>
        <taxon>Methanomada group</taxon>
        <taxon>Methanobacteria</taxon>
        <taxon>Methanobacteriales</taxon>
        <taxon>Methanobacteriaceae</taxon>
        <taxon>Methanothermobacter</taxon>
    </lineage>
</organism>
<dbReference type="Pfam" id="PF00361">
    <property type="entry name" value="Proton_antipo_M"/>
    <property type="match status" value="1"/>
</dbReference>
<evidence type="ECO:0000256" key="2">
    <source>
        <dbReference type="ARBA" id="ARBA00022475"/>
    </source>
</evidence>
<feature type="transmembrane region" description="Helical" evidence="6">
    <location>
        <begin position="260"/>
        <end position="282"/>
    </location>
</feature>
<name>A0ABN6P9B3_9EURY</name>
<dbReference type="Proteomes" id="UP000831817">
    <property type="component" value="Chromosome"/>
</dbReference>
<gene>
    <name evidence="8" type="ORF">MTTB_01810</name>
</gene>
<keyword evidence="2" id="KW-1003">Cell membrane</keyword>
<protein>
    <submittedName>
        <fullName evidence="8">Hydrogenase</fullName>
    </submittedName>
</protein>
<feature type="transmembrane region" description="Helical" evidence="6">
    <location>
        <begin position="31"/>
        <end position="54"/>
    </location>
</feature>
<dbReference type="RefSeq" id="WP_248564672.1">
    <property type="nucleotide sequence ID" value="NZ_AP025698.1"/>
</dbReference>
<feature type="transmembrane region" description="Helical" evidence="6">
    <location>
        <begin position="176"/>
        <end position="201"/>
    </location>
</feature>
<evidence type="ECO:0000256" key="1">
    <source>
        <dbReference type="ARBA" id="ARBA00004651"/>
    </source>
</evidence>
<feature type="transmembrane region" description="Helical" evidence="6">
    <location>
        <begin position="122"/>
        <end position="140"/>
    </location>
</feature>
<accession>A0ABN6P9B3</accession>
<feature type="transmembrane region" description="Helical" evidence="6">
    <location>
        <begin position="422"/>
        <end position="442"/>
    </location>
</feature>
<keyword evidence="3 6" id="KW-0812">Transmembrane</keyword>
<dbReference type="InterPro" id="IPR050586">
    <property type="entry name" value="CPA3_Na-H_Antiporter_D"/>
</dbReference>
<feature type="transmembrane region" description="Helical" evidence="6">
    <location>
        <begin position="146"/>
        <end position="164"/>
    </location>
</feature>
<evidence type="ECO:0000313" key="9">
    <source>
        <dbReference type="Proteomes" id="UP000831817"/>
    </source>
</evidence>
<feature type="transmembrane region" description="Helical" evidence="6">
    <location>
        <begin position="221"/>
        <end position="239"/>
    </location>
</feature>
<feature type="transmembrane region" description="Helical" evidence="6">
    <location>
        <begin position="345"/>
        <end position="364"/>
    </location>
</feature>
<evidence type="ECO:0000256" key="6">
    <source>
        <dbReference type="SAM" id="Phobius"/>
    </source>
</evidence>
<feature type="transmembrane region" description="Helical" evidence="6">
    <location>
        <begin position="463"/>
        <end position="481"/>
    </location>
</feature>
<evidence type="ECO:0000256" key="5">
    <source>
        <dbReference type="ARBA" id="ARBA00023136"/>
    </source>
</evidence>
<reference evidence="8 9" key="1">
    <citation type="submission" date="2022-04" db="EMBL/GenBank/DDBJ databases">
        <title>Complete genome of Methanothermobacter tenebrarum strain RMAS.</title>
        <authorList>
            <person name="Nakamura K."/>
            <person name="Oshima K."/>
            <person name="Hattori M."/>
            <person name="Kamagata Y."/>
            <person name="Takamizawa K."/>
        </authorList>
    </citation>
    <scope>NUCLEOTIDE SEQUENCE [LARGE SCALE GENOMIC DNA]</scope>
    <source>
        <strain evidence="8 9">RMAS</strain>
    </source>
</reference>
<feature type="transmembrane region" description="Helical" evidence="6">
    <location>
        <begin position="314"/>
        <end position="333"/>
    </location>
</feature>
<evidence type="ECO:0000256" key="3">
    <source>
        <dbReference type="ARBA" id="ARBA00022692"/>
    </source>
</evidence>
<feature type="domain" description="NADH:quinone oxidoreductase/Mrp antiporter transmembrane" evidence="7">
    <location>
        <begin position="140"/>
        <end position="431"/>
    </location>
</feature>